<dbReference type="AlphaFoldDB" id="A0ABD3EC49"/>
<organism evidence="2 3">
    <name type="scientific">Castilleja foliolosa</name>
    <dbReference type="NCBI Taxonomy" id="1961234"/>
    <lineage>
        <taxon>Eukaryota</taxon>
        <taxon>Viridiplantae</taxon>
        <taxon>Streptophyta</taxon>
        <taxon>Embryophyta</taxon>
        <taxon>Tracheophyta</taxon>
        <taxon>Spermatophyta</taxon>
        <taxon>Magnoliopsida</taxon>
        <taxon>eudicotyledons</taxon>
        <taxon>Gunneridae</taxon>
        <taxon>Pentapetalae</taxon>
        <taxon>asterids</taxon>
        <taxon>lamiids</taxon>
        <taxon>Lamiales</taxon>
        <taxon>Orobanchaceae</taxon>
        <taxon>Pedicularideae</taxon>
        <taxon>Castillejinae</taxon>
        <taxon>Castilleja</taxon>
    </lineage>
</organism>
<sequence>MAVSLGVFSSFCAVQTASFVRSSPTAVKLVPCNLRPVRTVTVMAAASKPAVETKKREPRGITKPRRVSPEMQYFLGGLSEIPRTQVLKEIWAYIKEHNLQMSPVECAIMILSETLDHLQQDPEDKKVIVCDEKLKKIFGGRDRVGFLEIAGLISPHFQK</sequence>
<dbReference type="InterPro" id="IPR019835">
    <property type="entry name" value="SWIB_domain"/>
</dbReference>
<evidence type="ECO:0000313" key="3">
    <source>
        <dbReference type="Proteomes" id="UP001632038"/>
    </source>
</evidence>
<dbReference type="Pfam" id="PF02201">
    <property type="entry name" value="SWIB"/>
    <property type="match status" value="2"/>
</dbReference>
<dbReference type="InterPro" id="IPR003121">
    <property type="entry name" value="SWIB_MDM2_domain"/>
</dbReference>
<dbReference type="CDD" id="cd10567">
    <property type="entry name" value="SWIB-MDM2_like"/>
    <property type="match status" value="1"/>
</dbReference>
<dbReference type="Gene3D" id="1.10.245.10">
    <property type="entry name" value="SWIB/MDM2 domain"/>
    <property type="match status" value="1"/>
</dbReference>
<dbReference type="Proteomes" id="UP001632038">
    <property type="component" value="Unassembled WGS sequence"/>
</dbReference>
<evidence type="ECO:0000259" key="1">
    <source>
        <dbReference type="SMART" id="SM00151"/>
    </source>
</evidence>
<dbReference type="EMBL" id="JAVIJP010000006">
    <property type="protein sequence ID" value="KAL3651736.1"/>
    <property type="molecule type" value="Genomic_DNA"/>
</dbReference>
<keyword evidence="3" id="KW-1185">Reference proteome</keyword>
<dbReference type="InterPro" id="IPR036885">
    <property type="entry name" value="SWIB_MDM2_dom_sf"/>
</dbReference>
<proteinExistence type="predicted"/>
<protein>
    <recommendedName>
        <fullName evidence="1">SWIB domain-containing protein</fullName>
    </recommendedName>
</protein>
<accession>A0ABD3EC49</accession>
<feature type="domain" description="SWIB" evidence="1">
    <location>
        <begin position="61"/>
        <end position="159"/>
    </location>
</feature>
<dbReference type="SMART" id="SM00151">
    <property type="entry name" value="SWIB"/>
    <property type="match status" value="1"/>
</dbReference>
<dbReference type="SUPFAM" id="SSF47592">
    <property type="entry name" value="SWIB/MDM2 domain"/>
    <property type="match status" value="1"/>
</dbReference>
<evidence type="ECO:0000313" key="2">
    <source>
        <dbReference type="EMBL" id="KAL3651736.1"/>
    </source>
</evidence>
<gene>
    <name evidence="2" type="ORF">CASFOL_004738</name>
</gene>
<reference evidence="3" key="1">
    <citation type="journal article" date="2024" name="IScience">
        <title>Strigolactones Initiate the Formation of Haustorium-like Structures in Castilleja.</title>
        <authorList>
            <person name="Buerger M."/>
            <person name="Peterson D."/>
            <person name="Chory J."/>
        </authorList>
    </citation>
    <scope>NUCLEOTIDE SEQUENCE [LARGE SCALE GENOMIC DNA]</scope>
</reference>
<comment type="caution">
    <text evidence="2">The sequence shown here is derived from an EMBL/GenBank/DDBJ whole genome shotgun (WGS) entry which is preliminary data.</text>
</comment>
<name>A0ABD3EC49_9LAMI</name>
<dbReference type="PANTHER" id="PTHR13844">
    <property type="entry name" value="SWI/SNF-RELATED MATRIX-ASSOCIATED ACTIN-DEPENDENT REGULATOR OF CHROMATIN SUBFAMILY D"/>
    <property type="match status" value="1"/>
</dbReference>